<comment type="similarity">
    <text evidence="1">Belongs to the UPF0236 family.</text>
</comment>
<dbReference type="RefSeq" id="WP_183538904.1">
    <property type="nucleotide sequence ID" value="NZ_JACHHV010000005.1"/>
</dbReference>
<organism evidence="2 3">
    <name type="scientific">Lactovum miscens</name>
    <dbReference type="NCBI Taxonomy" id="190387"/>
    <lineage>
        <taxon>Bacteria</taxon>
        <taxon>Bacillati</taxon>
        <taxon>Bacillota</taxon>
        <taxon>Bacilli</taxon>
        <taxon>Lactobacillales</taxon>
        <taxon>Streptococcaceae</taxon>
        <taxon>Lactovum</taxon>
    </lineage>
</organism>
<gene>
    <name evidence="2" type="ORF">HNQ37_000452</name>
</gene>
<evidence type="ECO:0000313" key="2">
    <source>
        <dbReference type="EMBL" id="MBB5887580.1"/>
    </source>
</evidence>
<protein>
    <submittedName>
        <fullName evidence="2">Uncharacterized protein</fullName>
    </submittedName>
</protein>
<accession>A0A841C8N1</accession>
<dbReference type="AlphaFoldDB" id="A0A841C8N1"/>
<sequence>MNIRKMMDQKVINESNLASQFKDDNLQGFYKIVQQYDEYIYPIMKANGWKPILFGVRTVMFTFGDTSFSRRGYKKDGVWCYPVDNKLGLSHYERHSKGLMFQIAKLSTIVTYCQVVEIVQMMYNLVINHETVRKAVQQAHKLQVEFDEYRYYQDHAEQKKIKAPFLYIEGDGVMVKTTIGDNKRTDLAHFVIHIYFI</sequence>
<reference evidence="2 3" key="1">
    <citation type="submission" date="2020-08" db="EMBL/GenBank/DDBJ databases">
        <title>Genomic Encyclopedia of Type Strains, Phase IV (KMG-IV): sequencing the most valuable type-strain genomes for metagenomic binning, comparative biology and taxonomic classification.</title>
        <authorList>
            <person name="Goeker M."/>
        </authorList>
    </citation>
    <scope>NUCLEOTIDE SEQUENCE [LARGE SCALE GENOMIC DNA]</scope>
    <source>
        <strain evidence="2 3">DSM 14925</strain>
    </source>
</reference>
<dbReference type="EMBL" id="JACHHV010000005">
    <property type="protein sequence ID" value="MBB5887580.1"/>
    <property type="molecule type" value="Genomic_DNA"/>
</dbReference>
<keyword evidence="3" id="KW-1185">Reference proteome</keyword>
<proteinExistence type="inferred from homology"/>
<evidence type="ECO:0000313" key="3">
    <source>
        <dbReference type="Proteomes" id="UP000562464"/>
    </source>
</evidence>
<dbReference type="Pfam" id="PF06782">
    <property type="entry name" value="UPF0236"/>
    <property type="match status" value="1"/>
</dbReference>
<dbReference type="Proteomes" id="UP000562464">
    <property type="component" value="Unassembled WGS sequence"/>
</dbReference>
<dbReference type="InterPro" id="IPR009620">
    <property type="entry name" value="UPF0236"/>
</dbReference>
<evidence type="ECO:0000256" key="1">
    <source>
        <dbReference type="ARBA" id="ARBA00006539"/>
    </source>
</evidence>
<name>A0A841C8N1_9LACT</name>
<comment type="caution">
    <text evidence="2">The sequence shown here is derived from an EMBL/GenBank/DDBJ whole genome shotgun (WGS) entry which is preliminary data.</text>
</comment>